<proteinExistence type="predicted"/>
<accession>A0A6G9YXG2</accession>
<dbReference type="EMBL" id="CP046173">
    <property type="protein sequence ID" value="QIS17791.1"/>
    <property type="molecule type" value="Genomic_DNA"/>
</dbReference>
<dbReference type="AlphaFoldDB" id="A0A6G9YXG2"/>
<evidence type="ECO:0000313" key="2">
    <source>
        <dbReference type="Proteomes" id="UP000500953"/>
    </source>
</evidence>
<name>A0A6G9YXG2_9NOCA</name>
<reference evidence="1 2" key="1">
    <citation type="journal article" date="2019" name="ACS Chem. Biol.">
        <title>Identification and Mobilization of a Cryptic Antibiotic Biosynthesis Gene Locus from a Human-Pathogenic Nocardia Isolate.</title>
        <authorList>
            <person name="Herisse M."/>
            <person name="Ishida K."/>
            <person name="Porter J.L."/>
            <person name="Howden B."/>
            <person name="Hertweck C."/>
            <person name="Stinear T.P."/>
            <person name="Pidot S.J."/>
        </authorList>
    </citation>
    <scope>NUCLEOTIDE SEQUENCE [LARGE SCALE GENOMIC DNA]</scope>
    <source>
        <strain evidence="1 2">AUSMDU00012715</strain>
    </source>
</reference>
<dbReference type="RefSeq" id="WP_167485156.1">
    <property type="nucleotide sequence ID" value="NZ_CP046173.1"/>
</dbReference>
<sequence>MSDPDDTVRYARLRDTAIRVLDALGTAEADPETLRNALVDLHLTVDDSPAVTPFPHAPQDPARHLRSRLKYEGDAATPVPLEEEATDLNRQLAADRGERGVRLTELQGMIIGNLLQELAARVRPGAAFGPSRHGESLAETATDLSWRLLDQTFVGRG</sequence>
<dbReference type="Proteomes" id="UP000500953">
    <property type="component" value="Chromosome"/>
</dbReference>
<evidence type="ECO:0000313" key="1">
    <source>
        <dbReference type="EMBL" id="QIS17791.1"/>
    </source>
</evidence>
<organism evidence="1 2">
    <name type="scientific">Nocardia terpenica</name>
    <dbReference type="NCBI Taxonomy" id="455432"/>
    <lineage>
        <taxon>Bacteria</taxon>
        <taxon>Bacillati</taxon>
        <taxon>Actinomycetota</taxon>
        <taxon>Actinomycetes</taxon>
        <taxon>Mycobacteriales</taxon>
        <taxon>Nocardiaceae</taxon>
        <taxon>Nocardia</taxon>
    </lineage>
</organism>
<gene>
    <name evidence="1" type="ORF">F6W96_05165</name>
</gene>
<protein>
    <submittedName>
        <fullName evidence="1">Uncharacterized protein</fullName>
    </submittedName>
</protein>